<keyword evidence="8" id="KW-0411">Iron-sulfur</keyword>
<evidence type="ECO:0000313" key="11">
    <source>
        <dbReference type="EMBL" id="SDB93169.1"/>
    </source>
</evidence>
<dbReference type="InterPro" id="IPR012675">
    <property type="entry name" value="Beta-grasp_dom_sf"/>
</dbReference>
<dbReference type="Gene3D" id="3.40.50.80">
    <property type="entry name" value="Nucleotide-binding domain of ferredoxin-NADP reductase (FNR) module"/>
    <property type="match status" value="1"/>
</dbReference>
<evidence type="ECO:0000256" key="5">
    <source>
        <dbReference type="ARBA" id="ARBA00022723"/>
    </source>
</evidence>
<dbReference type="CDD" id="cd06185">
    <property type="entry name" value="PDR_like"/>
    <property type="match status" value="1"/>
</dbReference>
<keyword evidence="11" id="KW-0489">Methyltransferase</keyword>
<evidence type="ECO:0000256" key="4">
    <source>
        <dbReference type="ARBA" id="ARBA00022714"/>
    </source>
</evidence>
<evidence type="ECO:0000256" key="8">
    <source>
        <dbReference type="ARBA" id="ARBA00023014"/>
    </source>
</evidence>
<dbReference type="SUPFAM" id="SSF54292">
    <property type="entry name" value="2Fe-2S ferredoxin-like"/>
    <property type="match status" value="1"/>
</dbReference>
<dbReference type="Gene3D" id="2.40.30.10">
    <property type="entry name" value="Translation factors"/>
    <property type="match status" value="1"/>
</dbReference>
<dbReference type="PANTHER" id="PTHR47354:SF1">
    <property type="entry name" value="CARNITINE MONOOXYGENASE REDUCTASE SUBUNIT"/>
    <property type="match status" value="1"/>
</dbReference>
<keyword evidence="7" id="KW-0408">Iron</keyword>
<comment type="cofactor">
    <cofactor evidence="1">
        <name>FMN</name>
        <dbReference type="ChEBI" id="CHEBI:58210"/>
    </cofactor>
</comment>
<keyword evidence="3" id="KW-0288">FMN</keyword>
<sequence>MENIHVIVDSMSRQGSNNIAITLVPVDEHTPLPLWEAGSHIDLHLPNNLIRQYSLTGNPHQTDHYQLCIKKEDNSRGGSQYVHKQLRVGQTIQISAPRQAFAMQEAENYLLIAAGIGITPILSMAEALDAKKQPFTLLYYVKNHTFAAMFRRLNTGFQYGSVQILSSDDGQGLRSITPELLQKPQANTQIYMCGPEGFMAHFTDVATTHGWLNEQIFIEAFHPPALNKANELDADTFIVTLRSTGQSYTVPAEKTIANVLQENDIYVPLSCEMGMCGACLTKVHCGEVDHQDTVQSDEEKCATEQYIALCCSRAKSATIEIDL</sequence>
<keyword evidence="12" id="KW-1185">Reference proteome</keyword>
<dbReference type="SUPFAM" id="SSF63380">
    <property type="entry name" value="Riboflavin synthase domain-like"/>
    <property type="match status" value="1"/>
</dbReference>
<keyword evidence="5" id="KW-0479">Metal-binding</keyword>
<evidence type="ECO:0000259" key="9">
    <source>
        <dbReference type="PROSITE" id="PS51085"/>
    </source>
</evidence>
<dbReference type="Proteomes" id="UP000242501">
    <property type="component" value="Unassembled WGS sequence"/>
</dbReference>
<dbReference type="InterPro" id="IPR036010">
    <property type="entry name" value="2Fe-2S_ferredoxin-like_sf"/>
</dbReference>
<evidence type="ECO:0000259" key="10">
    <source>
        <dbReference type="PROSITE" id="PS51384"/>
    </source>
</evidence>
<dbReference type="InterPro" id="IPR039261">
    <property type="entry name" value="FNR_nucleotide-bd"/>
</dbReference>
<organism evidence="11 12">
    <name type="scientific">Acinetobacter boissieri</name>
    <dbReference type="NCBI Taxonomy" id="1219383"/>
    <lineage>
        <taxon>Bacteria</taxon>
        <taxon>Pseudomonadati</taxon>
        <taxon>Pseudomonadota</taxon>
        <taxon>Gammaproteobacteria</taxon>
        <taxon>Moraxellales</taxon>
        <taxon>Moraxellaceae</taxon>
        <taxon>Acinetobacter</taxon>
    </lineage>
</organism>
<protein>
    <submittedName>
        <fullName evidence="11">Vanillate O-demethylase ferredoxin subunit</fullName>
    </submittedName>
</protein>
<gene>
    <name evidence="11" type="ORF">SAMN05421733_105169</name>
</gene>
<dbReference type="CDD" id="cd00207">
    <property type="entry name" value="fer2"/>
    <property type="match status" value="1"/>
</dbReference>
<evidence type="ECO:0000256" key="1">
    <source>
        <dbReference type="ARBA" id="ARBA00001917"/>
    </source>
</evidence>
<dbReference type="GO" id="GO:0008168">
    <property type="term" value="F:methyltransferase activity"/>
    <property type="evidence" value="ECO:0007669"/>
    <property type="project" value="UniProtKB-KW"/>
</dbReference>
<dbReference type="Pfam" id="PF22290">
    <property type="entry name" value="DmmA-like_N"/>
    <property type="match status" value="1"/>
</dbReference>
<dbReference type="PROSITE" id="PS51384">
    <property type="entry name" value="FAD_FR"/>
    <property type="match status" value="1"/>
</dbReference>
<dbReference type="GO" id="GO:0046872">
    <property type="term" value="F:metal ion binding"/>
    <property type="evidence" value="ECO:0007669"/>
    <property type="project" value="UniProtKB-KW"/>
</dbReference>
<dbReference type="GO" id="GO:0032259">
    <property type="term" value="P:methylation"/>
    <property type="evidence" value="ECO:0007669"/>
    <property type="project" value="UniProtKB-KW"/>
</dbReference>
<dbReference type="InterPro" id="IPR001041">
    <property type="entry name" value="2Fe-2S_ferredoxin-type"/>
</dbReference>
<dbReference type="AlphaFoldDB" id="A0A1G6HFZ3"/>
<evidence type="ECO:0000256" key="7">
    <source>
        <dbReference type="ARBA" id="ARBA00023004"/>
    </source>
</evidence>
<feature type="domain" description="2Fe-2S ferredoxin-type" evidence="9">
    <location>
        <begin position="237"/>
        <end position="323"/>
    </location>
</feature>
<dbReference type="Pfam" id="PF00111">
    <property type="entry name" value="Fer2"/>
    <property type="match status" value="1"/>
</dbReference>
<evidence type="ECO:0000256" key="6">
    <source>
        <dbReference type="ARBA" id="ARBA00023002"/>
    </source>
</evidence>
<dbReference type="PANTHER" id="PTHR47354">
    <property type="entry name" value="NADH OXIDOREDUCTASE HCR"/>
    <property type="match status" value="1"/>
</dbReference>
<name>A0A1G6HFZ3_9GAMM</name>
<dbReference type="InterPro" id="IPR054582">
    <property type="entry name" value="DmmA-like_N"/>
</dbReference>
<dbReference type="EMBL" id="FMYL01000005">
    <property type="protein sequence ID" value="SDB93169.1"/>
    <property type="molecule type" value="Genomic_DNA"/>
</dbReference>
<dbReference type="GO" id="GO:0051537">
    <property type="term" value="F:2 iron, 2 sulfur cluster binding"/>
    <property type="evidence" value="ECO:0007669"/>
    <property type="project" value="UniProtKB-KW"/>
</dbReference>
<dbReference type="GO" id="GO:0016491">
    <property type="term" value="F:oxidoreductase activity"/>
    <property type="evidence" value="ECO:0007669"/>
    <property type="project" value="UniProtKB-KW"/>
</dbReference>
<dbReference type="InterPro" id="IPR050415">
    <property type="entry name" value="MRET"/>
</dbReference>
<keyword evidence="6" id="KW-0560">Oxidoreductase</keyword>
<evidence type="ECO:0000256" key="2">
    <source>
        <dbReference type="ARBA" id="ARBA00022630"/>
    </source>
</evidence>
<dbReference type="SUPFAM" id="SSF52343">
    <property type="entry name" value="Ferredoxin reductase-like, C-terminal NADP-linked domain"/>
    <property type="match status" value="1"/>
</dbReference>
<reference evidence="12" key="1">
    <citation type="submission" date="2016-09" db="EMBL/GenBank/DDBJ databases">
        <authorList>
            <person name="Varghese N."/>
            <person name="Submissions S."/>
        </authorList>
    </citation>
    <scope>NUCLEOTIDE SEQUENCE [LARGE SCALE GENOMIC DNA]</scope>
    <source>
        <strain evidence="12">ANC 4422</strain>
    </source>
</reference>
<accession>A0A1G6HFZ3</accession>
<dbReference type="Gene3D" id="3.10.20.30">
    <property type="match status" value="1"/>
</dbReference>
<dbReference type="PRINTS" id="PR00409">
    <property type="entry name" value="PHDIOXRDTASE"/>
</dbReference>
<keyword evidence="11" id="KW-0808">Transferase</keyword>
<dbReference type="PROSITE" id="PS00197">
    <property type="entry name" value="2FE2S_FER_1"/>
    <property type="match status" value="1"/>
</dbReference>
<dbReference type="InterPro" id="IPR017938">
    <property type="entry name" value="Riboflavin_synthase-like_b-brl"/>
</dbReference>
<evidence type="ECO:0000313" key="12">
    <source>
        <dbReference type="Proteomes" id="UP000242501"/>
    </source>
</evidence>
<evidence type="ECO:0000256" key="3">
    <source>
        <dbReference type="ARBA" id="ARBA00022643"/>
    </source>
</evidence>
<dbReference type="InterPro" id="IPR006058">
    <property type="entry name" value="2Fe2S_fd_BS"/>
</dbReference>
<feature type="domain" description="FAD-binding FR-type" evidence="10">
    <location>
        <begin position="1"/>
        <end position="104"/>
    </location>
</feature>
<dbReference type="OrthoDB" id="9801223at2"/>
<keyword evidence="4" id="KW-0001">2Fe-2S</keyword>
<dbReference type="PROSITE" id="PS51085">
    <property type="entry name" value="2FE2S_FER_2"/>
    <property type="match status" value="1"/>
</dbReference>
<dbReference type="InterPro" id="IPR017927">
    <property type="entry name" value="FAD-bd_FR_type"/>
</dbReference>
<dbReference type="STRING" id="1219383.SAMN05421733_105169"/>
<dbReference type="RefSeq" id="WP_092747967.1">
    <property type="nucleotide sequence ID" value="NZ_FMYL01000005.1"/>
</dbReference>
<keyword evidence="2" id="KW-0285">Flavoprotein</keyword>
<proteinExistence type="predicted"/>